<gene>
    <name evidence="1" type="ORF">V6N12_044474</name>
</gene>
<sequence length="82" mass="9008">MCIRKDGGHTMGLGWLLMERARGPIDGRDAKAKGDSFSSALDMDRWINPDSTIITTSRSDNKDPCGSIRRYLGRAHGDVVNS</sequence>
<keyword evidence="2" id="KW-1185">Reference proteome</keyword>
<evidence type="ECO:0000313" key="2">
    <source>
        <dbReference type="Proteomes" id="UP001472677"/>
    </source>
</evidence>
<protein>
    <submittedName>
        <fullName evidence="1">Uncharacterized protein</fullName>
    </submittedName>
</protein>
<accession>A0ABR2BNN1</accession>
<evidence type="ECO:0000313" key="1">
    <source>
        <dbReference type="EMBL" id="KAK8508557.1"/>
    </source>
</evidence>
<comment type="caution">
    <text evidence="1">The sequence shown here is derived from an EMBL/GenBank/DDBJ whole genome shotgun (WGS) entry which is preliminary data.</text>
</comment>
<dbReference type="Proteomes" id="UP001472677">
    <property type="component" value="Unassembled WGS sequence"/>
</dbReference>
<proteinExistence type="predicted"/>
<name>A0ABR2BNN1_9ROSI</name>
<dbReference type="EMBL" id="JBBPBM010000099">
    <property type="protein sequence ID" value="KAK8508557.1"/>
    <property type="molecule type" value="Genomic_DNA"/>
</dbReference>
<organism evidence="1 2">
    <name type="scientific">Hibiscus sabdariffa</name>
    <name type="common">roselle</name>
    <dbReference type="NCBI Taxonomy" id="183260"/>
    <lineage>
        <taxon>Eukaryota</taxon>
        <taxon>Viridiplantae</taxon>
        <taxon>Streptophyta</taxon>
        <taxon>Embryophyta</taxon>
        <taxon>Tracheophyta</taxon>
        <taxon>Spermatophyta</taxon>
        <taxon>Magnoliopsida</taxon>
        <taxon>eudicotyledons</taxon>
        <taxon>Gunneridae</taxon>
        <taxon>Pentapetalae</taxon>
        <taxon>rosids</taxon>
        <taxon>malvids</taxon>
        <taxon>Malvales</taxon>
        <taxon>Malvaceae</taxon>
        <taxon>Malvoideae</taxon>
        <taxon>Hibiscus</taxon>
    </lineage>
</organism>
<reference evidence="1 2" key="1">
    <citation type="journal article" date="2024" name="G3 (Bethesda)">
        <title>Genome assembly of Hibiscus sabdariffa L. provides insights into metabolisms of medicinal natural products.</title>
        <authorList>
            <person name="Kim T."/>
        </authorList>
    </citation>
    <scope>NUCLEOTIDE SEQUENCE [LARGE SCALE GENOMIC DNA]</scope>
    <source>
        <strain evidence="1">TK-2024</strain>
        <tissue evidence="1">Old leaves</tissue>
    </source>
</reference>